<reference evidence="2 3" key="1">
    <citation type="journal article" date="2020" name="ISME J.">
        <title>Comparative genomics reveals insights into cyanobacterial evolution and habitat adaptation.</title>
        <authorList>
            <person name="Chen M.Y."/>
            <person name="Teng W.K."/>
            <person name="Zhao L."/>
            <person name="Hu C.X."/>
            <person name="Zhou Y.K."/>
            <person name="Han B.P."/>
            <person name="Song L.R."/>
            <person name="Shu W.S."/>
        </authorList>
    </citation>
    <scope>NUCLEOTIDE SEQUENCE [LARGE SCALE GENOMIC DNA]</scope>
    <source>
        <strain evidence="2 3">FACHB-260</strain>
    </source>
</reference>
<name>A0ABR8CW14_9NOST</name>
<keyword evidence="1" id="KW-1133">Transmembrane helix</keyword>
<keyword evidence="1" id="KW-0472">Membrane</keyword>
<evidence type="ECO:0000313" key="2">
    <source>
        <dbReference type="EMBL" id="MBD2345990.1"/>
    </source>
</evidence>
<evidence type="ECO:0000313" key="3">
    <source>
        <dbReference type="Proteomes" id="UP000607281"/>
    </source>
</evidence>
<comment type="caution">
    <text evidence="2">The sequence shown here is derived from an EMBL/GenBank/DDBJ whole genome shotgun (WGS) entry which is preliminary data.</text>
</comment>
<feature type="transmembrane region" description="Helical" evidence="1">
    <location>
        <begin position="23"/>
        <end position="40"/>
    </location>
</feature>
<protein>
    <submittedName>
        <fullName evidence="2">Uncharacterized protein</fullName>
    </submittedName>
</protein>
<gene>
    <name evidence="2" type="ORF">H6G18_17820</name>
</gene>
<accession>A0ABR8CW14</accession>
<keyword evidence="3" id="KW-1185">Reference proteome</keyword>
<organism evidence="2 3">
    <name type="scientific">Anabaena subtropica FACHB-260</name>
    <dbReference type="NCBI Taxonomy" id="2692884"/>
    <lineage>
        <taxon>Bacteria</taxon>
        <taxon>Bacillati</taxon>
        <taxon>Cyanobacteriota</taxon>
        <taxon>Cyanophyceae</taxon>
        <taxon>Nostocales</taxon>
        <taxon>Nostocaceae</taxon>
        <taxon>Anabaena</taxon>
    </lineage>
</organism>
<sequence>MTQHGLNVPLRLTALNFVKKTSYGFWLLTLGFWLIFSNSYEKTAFSQNLTPQPSLQPENKFVCHEQSLETLTTQLLRDLPGYANRATQRGRRLRRSSDIYSYTLVAGKPEFQSLPLELDGSHTDGQKNTASDIEQVFFTTLHRQYIDKKAVELQEFHWLLLTKTPSDWRFVMMLTQTGAYPQQQPPSPPRDSSNGSIAQGIKTWLRDCQAGSVRMR</sequence>
<evidence type="ECO:0000256" key="1">
    <source>
        <dbReference type="SAM" id="Phobius"/>
    </source>
</evidence>
<dbReference type="EMBL" id="JACJRF010000034">
    <property type="protein sequence ID" value="MBD2345990.1"/>
    <property type="molecule type" value="Genomic_DNA"/>
</dbReference>
<keyword evidence="1" id="KW-0812">Transmembrane</keyword>
<dbReference type="Proteomes" id="UP000607281">
    <property type="component" value="Unassembled WGS sequence"/>
</dbReference>
<proteinExistence type="predicted"/>